<dbReference type="FunFam" id="2.40.110.10:FF:000006">
    <property type="entry name" value="very long-chain specific acyl-CoA dehydrogenase, mitochondrial"/>
    <property type="match status" value="1"/>
</dbReference>
<dbReference type="GO" id="GO:0003995">
    <property type="term" value="F:acyl-CoA dehydrogenase activity"/>
    <property type="evidence" value="ECO:0007669"/>
    <property type="project" value="InterPro"/>
</dbReference>
<dbReference type="SUPFAM" id="SSF56645">
    <property type="entry name" value="Acyl-CoA dehydrogenase NM domain-like"/>
    <property type="match status" value="1"/>
</dbReference>
<evidence type="ECO:0000259" key="8">
    <source>
        <dbReference type="Pfam" id="PF00441"/>
    </source>
</evidence>
<evidence type="ECO:0000259" key="9">
    <source>
        <dbReference type="Pfam" id="PF02770"/>
    </source>
</evidence>
<gene>
    <name evidence="12" type="ORF">C8N25_11783</name>
</gene>
<dbReference type="PANTHER" id="PTHR43884">
    <property type="entry name" value="ACYL-COA DEHYDROGENASE"/>
    <property type="match status" value="1"/>
</dbReference>
<dbReference type="InterPro" id="IPR013786">
    <property type="entry name" value="AcylCoA_DH/ox_N"/>
</dbReference>
<name>A0A3E0DLM9_9BACT</name>
<evidence type="ECO:0000256" key="6">
    <source>
        <dbReference type="ARBA" id="ARBA00052546"/>
    </source>
</evidence>
<dbReference type="PROSITE" id="PS00073">
    <property type="entry name" value="ACYL_COA_DH_2"/>
    <property type="match status" value="1"/>
</dbReference>
<keyword evidence="3 7" id="KW-0285">Flavoprotein</keyword>
<dbReference type="Pfam" id="PF21263">
    <property type="entry name" value="Acyl-CoA-dh_C"/>
    <property type="match status" value="1"/>
</dbReference>
<dbReference type="Pfam" id="PF00441">
    <property type="entry name" value="Acyl-CoA_dh_1"/>
    <property type="match status" value="1"/>
</dbReference>
<dbReference type="Gene3D" id="2.40.110.10">
    <property type="entry name" value="Butyryl-CoA Dehydrogenase, subunit A, domain 2"/>
    <property type="match status" value="1"/>
</dbReference>
<keyword evidence="13" id="KW-1185">Reference proteome</keyword>
<comment type="catalytic activity">
    <reaction evidence="6">
        <text>a 2,3-saturated acyl-CoA + A = a 2,3-dehydroacyl-CoA + AH2</text>
        <dbReference type="Rhea" id="RHEA:48608"/>
        <dbReference type="ChEBI" id="CHEBI:13193"/>
        <dbReference type="ChEBI" id="CHEBI:17499"/>
        <dbReference type="ChEBI" id="CHEBI:60015"/>
        <dbReference type="ChEBI" id="CHEBI:65111"/>
    </reaction>
</comment>
<dbReference type="OrthoDB" id="1489360at2"/>
<dbReference type="EMBL" id="QUNF01000017">
    <property type="protein sequence ID" value="REG83582.1"/>
    <property type="molecule type" value="Genomic_DNA"/>
</dbReference>
<evidence type="ECO:0000313" key="12">
    <source>
        <dbReference type="EMBL" id="REG83582.1"/>
    </source>
</evidence>
<evidence type="ECO:0000256" key="3">
    <source>
        <dbReference type="ARBA" id="ARBA00022630"/>
    </source>
</evidence>
<dbReference type="FunFam" id="1.20.140.10:FF:000019">
    <property type="entry name" value="Acyl-CoA dehydrogenase"/>
    <property type="match status" value="1"/>
</dbReference>
<reference evidence="12 13" key="1">
    <citation type="submission" date="2018-08" db="EMBL/GenBank/DDBJ databases">
        <title>Genomic Encyclopedia of Archaeal and Bacterial Type Strains, Phase II (KMG-II): from individual species to whole genera.</title>
        <authorList>
            <person name="Goeker M."/>
        </authorList>
    </citation>
    <scope>NUCLEOTIDE SEQUENCE [LARGE SCALE GENOMIC DNA]</scope>
    <source>
        <strain evidence="12 13">DSM 15986</strain>
    </source>
</reference>
<feature type="domain" description="Acyl-CoA dehydrogenase/oxidase C-terminal" evidence="8">
    <location>
        <begin position="252"/>
        <end position="414"/>
    </location>
</feature>
<feature type="domain" description="Acyl-CoA dehydrogenase/oxidase N-terminal" evidence="10">
    <location>
        <begin position="28"/>
        <end position="141"/>
    </location>
</feature>
<evidence type="ECO:0000256" key="4">
    <source>
        <dbReference type="ARBA" id="ARBA00022827"/>
    </source>
</evidence>
<keyword evidence="5 7" id="KW-0560">Oxidoreductase</keyword>
<dbReference type="GO" id="GO:0050660">
    <property type="term" value="F:flavin adenine dinucleotide binding"/>
    <property type="evidence" value="ECO:0007669"/>
    <property type="project" value="InterPro"/>
</dbReference>
<comment type="cofactor">
    <cofactor evidence="1 7">
        <name>FAD</name>
        <dbReference type="ChEBI" id="CHEBI:57692"/>
    </cofactor>
</comment>
<dbReference type="Pfam" id="PF02771">
    <property type="entry name" value="Acyl-CoA_dh_N"/>
    <property type="match status" value="1"/>
</dbReference>
<sequence>MATKSTQGGEFLIKETDAQDIFIAEEFTEEQLMMAQACQDFIDTEITPHLQEIDSMKDPDLVPRIFKKAGDLGLLGISVPEEYGGMGMSFNTSMLIADIIGSAGSFSTTYGAHTGIGTLPILYYGTEEQKIKYLPKLATGEWAACYCLTEPDAGSDANSGKTKATLSEDGKMYLLNGQKMWISNAGFADLFIVFAKIEDDKNLTAFIVEKSFGGITMNEEEKKMGIKGSSTRQVFFNDCPVPVENMLSDRQNGFKIAVNILNIGRVKLGSGVLGGVRTVTTHSIKYSTERKQFGVSINSFGAIKAKLAEMATKAYVSESLCYRAGQDIENKINALEAEGMEANEAKLKGVEAFAIECAIAKVQCSEVLDYVVDQGVQIYGGMGYSADAPMERAYRDARISRIYEGTNEINRMLMVGMLLKRAMKGEINFFDPAMAVSKELISVPSFETIDTSELFAAEKEVLIKLKKVFLMVGGKAAMTLQDKIEDEQEIMMNLADVMIEIYASESAILRTEKLVSIRGEEACKNQIAMSQIYLSEAVDKINTAAKEAIGSFTKGDEQKVMLMGLKRFTKSELYNTKELRRQIADYMIDQGKYPF</sequence>
<evidence type="ECO:0000256" key="1">
    <source>
        <dbReference type="ARBA" id="ARBA00001974"/>
    </source>
</evidence>
<dbReference type="PROSITE" id="PS00072">
    <property type="entry name" value="ACYL_COA_DH_1"/>
    <property type="match status" value="1"/>
</dbReference>
<dbReference type="RefSeq" id="WP_086542740.1">
    <property type="nucleotide sequence ID" value="NZ_MSSW01000052.1"/>
</dbReference>
<protein>
    <submittedName>
        <fullName evidence="12">Alkylation response protein AidB-like acyl-CoA dehydrogenase</fullName>
    </submittedName>
</protein>
<feature type="domain" description="Acyl-CoA oxidase/dehydrogenase middle" evidence="9">
    <location>
        <begin position="145"/>
        <end position="239"/>
    </location>
</feature>
<organism evidence="12 13">
    <name type="scientific">Algoriphagus antarcticus</name>
    <dbReference type="NCBI Taxonomy" id="238540"/>
    <lineage>
        <taxon>Bacteria</taxon>
        <taxon>Pseudomonadati</taxon>
        <taxon>Bacteroidota</taxon>
        <taxon>Cytophagia</taxon>
        <taxon>Cytophagales</taxon>
        <taxon>Cyclobacteriaceae</taxon>
        <taxon>Algoriphagus</taxon>
    </lineage>
</organism>
<dbReference type="PANTHER" id="PTHR43884:SF12">
    <property type="entry name" value="ISOVALERYL-COA DEHYDROGENASE, MITOCHONDRIAL-RELATED"/>
    <property type="match status" value="1"/>
</dbReference>
<comment type="caution">
    <text evidence="12">The sequence shown here is derived from an EMBL/GenBank/DDBJ whole genome shotgun (WGS) entry which is preliminary data.</text>
</comment>
<dbReference type="Gene3D" id="1.20.140.10">
    <property type="entry name" value="Butyryl-CoA Dehydrogenase, subunit A, domain 3"/>
    <property type="match status" value="2"/>
</dbReference>
<evidence type="ECO:0000259" key="10">
    <source>
        <dbReference type="Pfam" id="PF02771"/>
    </source>
</evidence>
<dbReference type="InterPro" id="IPR009075">
    <property type="entry name" value="AcylCo_DH/oxidase_C"/>
</dbReference>
<evidence type="ECO:0000256" key="7">
    <source>
        <dbReference type="RuleBase" id="RU362125"/>
    </source>
</evidence>
<evidence type="ECO:0000256" key="2">
    <source>
        <dbReference type="ARBA" id="ARBA00009347"/>
    </source>
</evidence>
<evidence type="ECO:0000256" key="5">
    <source>
        <dbReference type="ARBA" id="ARBA00023002"/>
    </source>
</evidence>
<comment type="similarity">
    <text evidence="2 7">Belongs to the acyl-CoA dehydrogenase family.</text>
</comment>
<keyword evidence="4 7" id="KW-0274">FAD</keyword>
<dbReference type="Gene3D" id="1.10.540.10">
    <property type="entry name" value="Acyl-CoA dehydrogenase/oxidase, N-terminal domain"/>
    <property type="match status" value="1"/>
</dbReference>
<dbReference type="InterPro" id="IPR049426">
    <property type="entry name" value="Acyl-CoA-dh-like_C"/>
</dbReference>
<dbReference type="InterPro" id="IPR006091">
    <property type="entry name" value="Acyl-CoA_Oxase/DH_mid-dom"/>
</dbReference>
<dbReference type="InterPro" id="IPR046373">
    <property type="entry name" value="Acyl-CoA_Oxase/DH_mid-dom_sf"/>
</dbReference>
<dbReference type="InterPro" id="IPR006089">
    <property type="entry name" value="Acyl-CoA_DH_CS"/>
</dbReference>
<evidence type="ECO:0000313" key="13">
    <source>
        <dbReference type="Proteomes" id="UP000256405"/>
    </source>
</evidence>
<dbReference type="AlphaFoldDB" id="A0A3E0DLM9"/>
<feature type="domain" description="Acyl-CoA dehydrogenase-like C-terminal" evidence="11">
    <location>
        <begin position="464"/>
        <end position="567"/>
    </location>
</feature>
<dbReference type="Pfam" id="PF02770">
    <property type="entry name" value="Acyl-CoA_dh_M"/>
    <property type="match status" value="1"/>
</dbReference>
<evidence type="ECO:0000259" key="11">
    <source>
        <dbReference type="Pfam" id="PF21263"/>
    </source>
</evidence>
<dbReference type="SUPFAM" id="SSF47203">
    <property type="entry name" value="Acyl-CoA dehydrogenase C-terminal domain-like"/>
    <property type="match status" value="1"/>
</dbReference>
<accession>A0A3E0DLM9</accession>
<dbReference type="InterPro" id="IPR009100">
    <property type="entry name" value="AcylCoA_DH/oxidase_NM_dom_sf"/>
</dbReference>
<dbReference type="FunFam" id="1.10.540.10:FF:000001">
    <property type="entry name" value="Very long-chain-specific acyl-CoA dehydrogenase, mitochondrial"/>
    <property type="match status" value="1"/>
</dbReference>
<dbReference type="InterPro" id="IPR037069">
    <property type="entry name" value="AcylCoA_DH/ox_N_sf"/>
</dbReference>
<dbReference type="Proteomes" id="UP000256405">
    <property type="component" value="Unassembled WGS sequence"/>
</dbReference>
<proteinExistence type="inferred from homology"/>
<dbReference type="InterPro" id="IPR036250">
    <property type="entry name" value="AcylCo_DH-like_C"/>
</dbReference>